<dbReference type="EMBL" id="VBAN01000319">
    <property type="protein sequence ID" value="TMI79547.1"/>
    <property type="molecule type" value="Genomic_DNA"/>
</dbReference>
<evidence type="ECO:0000313" key="2">
    <source>
        <dbReference type="Proteomes" id="UP000318093"/>
    </source>
</evidence>
<proteinExistence type="predicted"/>
<evidence type="ECO:0008006" key="3">
    <source>
        <dbReference type="Google" id="ProtNLM"/>
    </source>
</evidence>
<dbReference type="SUPFAM" id="SSF55729">
    <property type="entry name" value="Acyl-CoA N-acyltransferases (Nat)"/>
    <property type="match status" value="1"/>
</dbReference>
<evidence type="ECO:0000313" key="1">
    <source>
        <dbReference type="EMBL" id="TMI79547.1"/>
    </source>
</evidence>
<dbReference type="Proteomes" id="UP000318093">
    <property type="component" value="Unassembled WGS sequence"/>
</dbReference>
<comment type="caution">
    <text evidence="1">The sequence shown here is derived from an EMBL/GenBank/DDBJ whole genome shotgun (WGS) entry which is preliminary data.</text>
</comment>
<dbReference type="InterPro" id="IPR016181">
    <property type="entry name" value="Acyl_CoA_acyltransferase"/>
</dbReference>
<feature type="non-terminal residue" evidence="1">
    <location>
        <position position="170"/>
    </location>
</feature>
<reference evidence="1 2" key="1">
    <citation type="journal article" date="2019" name="Nat. Microbiol.">
        <title>Mediterranean grassland soil C-N compound turnover is dependent on rainfall and depth, and is mediated by genomically divergent microorganisms.</title>
        <authorList>
            <person name="Diamond S."/>
            <person name="Andeer P.F."/>
            <person name="Li Z."/>
            <person name="Crits-Christoph A."/>
            <person name="Burstein D."/>
            <person name="Anantharaman K."/>
            <person name="Lane K.R."/>
            <person name="Thomas B.C."/>
            <person name="Pan C."/>
            <person name="Northen T.R."/>
            <person name="Banfield J.F."/>
        </authorList>
    </citation>
    <scope>NUCLEOTIDE SEQUENCE [LARGE SCALE GENOMIC DNA]</scope>
    <source>
        <strain evidence="1">NP_6</strain>
    </source>
</reference>
<organism evidence="1 2">
    <name type="scientific">Candidatus Segetimicrobium genomatis</name>
    <dbReference type="NCBI Taxonomy" id="2569760"/>
    <lineage>
        <taxon>Bacteria</taxon>
        <taxon>Bacillati</taxon>
        <taxon>Candidatus Sysuimicrobiota</taxon>
        <taxon>Candidatus Sysuimicrobiia</taxon>
        <taxon>Candidatus Sysuimicrobiales</taxon>
        <taxon>Candidatus Segetimicrobiaceae</taxon>
        <taxon>Candidatus Segetimicrobium</taxon>
    </lineage>
</organism>
<dbReference type="Gene3D" id="3.40.630.30">
    <property type="match status" value="1"/>
</dbReference>
<name>A0A537J7Q4_9BACT</name>
<sequence>MIPVPGAQERAAVRRYRPGDFPVLAALIEAAAAPERSMTATGLREFLDYPGYRPEDDLFVAPSEDGAGLLGARDVRVTARGDETVPILESWGMMHPEARPGGVGPALLVTATQRAGQIVRARGRERGIFQARCATDDLASQRLFEAGGLSQARVLLTILRPTLENLSPAH</sequence>
<dbReference type="AlphaFoldDB" id="A0A537J7Q4"/>
<gene>
    <name evidence="1" type="ORF">E6H03_10010</name>
</gene>
<protein>
    <recommendedName>
        <fullName evidence="3">GNAT family N-acetyltransferase</fullName>
    </recommendedName>
</protein>
<accession>A0A537J7Q4</accession>